<dbReference type="Proteomes" id="UP000634136">
    <property type="component" value="Unassembled WGS sequence"/>
</dbReference>
<dbReference type="GO" id="GO:0003676">
    <property type="term" value="F:nucleic acid binding"/>
    <property type="evidence" value="ECO:0007669"/>
    <property type="project" value="InterPro"/>
</dbReference>
<dbReference type="InterPro" id="IPR002156">
    <property type="entry name" value="RNaseH_domain"/>
</dbReference>
<keyword evidence="4" id="KW-1185">Reference proteome</keyword>
<feature type="domain" description="RNase H type-1" evidence="2">
    <location>
        <begin position="21"/>
        <end position="86"/>
    </location>
</feature>
<dbReference type="CDD" id="cd06222">
    <property type="entry name" value="RNase_H_like"/>
    <property type="match status" value="1"/>
</dbReference>
<dbReference type="GO" id="GO:0004523">
    <property type="term" value="F:RNA-DNA hybrid ribonuclease activity"/>
    <property type="evidence" value="ECO:0007669"/>
    <property type="project" value="InterPro"/>
</dbReference>
<sequence>MGRVNPPTRINRHSWVDPATNSTGGGSIGGLIRDHRGTCIATFVLPLSYPNEPEILEAMSVAKGIEFALGRGVKHLEIEGDAKVVFICCCKMMRLLHC</sequence>
<keyword evidence="3" id="KW-0808">Transferase</keyword>
<keyword evidence="3" id="KW-0695">RNA-directed DNA polymerase</keyword>
<comment type="caution">
    <text evidence="3">The sequence shown here is derived from an EMBL/GenBank/DDBJ whole genome shotgun (WGS) entry which is preliminary data.</text>
</comment>
<gene>
    <name evidence="3" type="ORF">G2W53_014528</name>
</gene>
<feature type="region of interest" description="Disordered" evidence="1">
    <location>
        <begin position="1"/>
        <end position="28"/>
    </location>
</feature>
<evidence type="ECO:0000313" key="3">
    <source>
        <dbReference type="EMBL" id="KAF7832195.1"/>
    </source>
</evidence>
<name>A0A834WTP9_9FABA</name>
<evidence type="ECO:0000313" key="4">
    <source>
        <dbReference type="Proteomes" id="UP000634136"/>
    </source>
</evidence>
<reference evidence="3" key="1">
    <citation type="submission" date="2020-09" db="EMBL/GenBank/DDBJ databases">
        <title>Genome-Enabled Discovery of Anthraquinone Biosynthesis in Senna tora.</title>
        <authorList>
            <person name="Kang S.-H."/>
            <person name="Pandey R.P."/>
            <person name="Lee C.-M."/>
            <person name="Sim J.-S."/>
            <person name="Jeong J.-T."/>
            <person name="Choi B.-S."/>
            <person name="Jung M."/>
            <person name="Ginzburg D."/>
            <person name="Zhao K."/>
            <person name="Won S.Y."/>
            <person name="Oh T.-J."/>
            <person name="Yu Y."/>
            <person name="Kim N.-H."/>
            <person name="Lee O.R."/>
            <person name="Lee T.-H."/>
            <person name="Bashyal P."/>
            <person name="Kim T.-S."/>
            <person name="Lee W.-H."/>
            <person name="Kawkins C."/>
            <person name="Kim C.-K."/>
            <person name="Kim J.S."/>
            <person name="Ahn B.O."/>
            <person name="Rhee S.Y."/>
            <person name="Sohng J.K."/>
        </authorList>
    </citation>
    <scope>NUCLEOTIDE SEQUENCE</scope>
    <source>
        <tissue evidence="3">Leaf</tissue>
    </source>
</reference>
<dbReference type="InterPro" id="IPR044730">
    <property type="entry name" value="RNase_H-like_dom_plant"/>
</dbReference>
<accession>A0A834WTP9</accession>
<evidence type="ECO:0000256" key="1">
    <source>
        <dbReference type="SAM" id="MobiDB-lite"/>
    </source>
</evidence>
<organism evidence="3 4">
    <name type="scientific">Senna tora</name>
    <dbReference type="NCBI Taxonomy" id="362788"/>
    <lineage>
        <taxon>Eukaryota</taxon>
        <taxon>Viridiplantae</taxon>
        <taxon>Streptophyta</taxon>
        <taxon>Embryophyta</taxon>
        <taxon>Tracheophyta</taxon>
        <taxon>Spermatophyta</taxon>
        <taxon>Magnoliopsida</taxon>
        <taxon>eudicotyledons</taxon>
        <taxon>Gunneridae</taxon>
        <taxon>Pentapetalae</taxon>
        <taxon>rosids</taxon>
        <taxon>fabids</taxon>
        <taxon>Fabales</taxon>
        <taxon>Fabaceae</taxon>
        <taxon>Caesalpinioideae</taxon>
        <taxon>Cassia clade</taxon>
        <taxon>Senna</taxon>
    </lineage>
</organism>
<dbReference type="OrthoDB" id="686025at2759"/>
<dbReference type="AlphaFoldDB" id="A0A834WTP9"/>
<keyword evidence="3" id="KW-0548">Nucleotidyltransferase</keyword>
<dbReference type="Pfam" id="PF13456">
    <property type="entry name" value="RVT_3"/>
    <property type="match status" value="1"/>
</dbReference>
<dbReference type="GO" id="GO:0003964">
    <property type="term" value="F:RNA-directed DNA polymerase activity"/>
    <property type="evidence" value="ECO:0007669"/>
    <property type="project" value="UniProtKB-KW"/>
</dbReference>
<evidence type="ECO:0000259" key="2">
    <source>
        <dbReference type="Pfam" id="PF13456"/>
    </source>
</evidence>
<proteinExistence type="predicted"/>
<dbReference type="EMBL" id="JAAIUW010000005">
    <property type="protein sequence ID" value="KAF7832195.1"/>
    <property type="molecule type" value="Genomic_DNA"/>
</dbReference>
<protein>
    <submittedName>
        <fullName evidence="3">Putative ribonuclease H-like domain, reverse transcriptase zinc-binding domain-containing protein</fullName>
    </submittedName>
</protein>